<organism evidence="1 2">
    <name type="scientific">Natranaeroarchaeum sulfidigenes</name>
    <dbReference type="NCBI Taxonomy" id="2784880"/>
    <lineage>
        <taxon>Archaea</taxon>
        <taxon>Methanobacteriati</taxon>
        <taxon>Methanobacteriota</taxon>
        <taxon>Stenosarchaea group</taxon>
        <taxon>Halobacteria</taxon>
        <taxon>Halobacteriales</taxon>
        <taxon>Natronoarchaeaceae</taxon>
        <taxon>Natranaeroarchaeum</taxon>
    </lineage>
</organism>
<dbReference type="InterPro" id="IPR052209">
    <property type="entry name" value="CbiZ"/>
</dbReference>
<name>A0A897MSL3_9EURY</name>
<dbReference type="RefSeq" id="WP_238477521.1">
    <property type="nucleotide sequence ID" value="NZ_CP064786.1"/>
</dbReference>
<dbReference type="AlphaFoldDB" id="A0A897MSL3"/>
<keyword evidence="2" id="KW-1185">Reference proteome</keyword>
<evidence type="ECO:0000313" key="1">
    <source>
        <dbReference type="EMBL" id="QSG03472.1"/>
    </source>
</evidence>
<accession>A0A897MSL3</accession>
<evidence type="ECO:0000313" key="2">
    <source>
        <dbReference type="Proteomes" id="UP000663586"/>
    </source>
</evidence>
<proteinExistence type="predicted"/>
<dbReference type="Pfam" id="PF01955">
    <property type="entry name" value="CbiZ"/>
    <property type="match status" value="1"/>
</dbReference>
<dbReference type="InterPro" id="IPR002808">
    <property type="entry name" value="AdoCbi_amidolase"/>
</dbReference>
<dbReference type="GeneID" id="70685651"/>
<reference evidence="1" key="1">
    <citation type="submission" date="2020-11" db="EMBL/GenBank/DDBJ databases">
        <title>Carbohydrate-dependent, anaerobic sulfur respiration: A novel catabolism in halophilic archaea.</title>
        <authorList>
            <person name="Sorokin D.Y."/>
            <person name="Messina E."/>
            <person name="Smedile F."/>
            <person name="La Cono V."/>
            <person name="Hallsworth J.E."/>
            <person name="Yakimov M.M."/>
        </authorList>
    </citation>
    <scope>NUCLEOTIDE SEQUENCE</scope>
    <source>
        <strain evidence="1">AArc-S</strain>
    </source>
</reference>
<dbReference type="EMBL" id="CP064786">
    <property type="protein sequence ID" value="QSG03472.1"/>
    <property type="molecule type" value="Genomic_DNA"/>
</dbReference>
<protein>
    <submittedName>
        <fullName evidence="1">Adenosylcobinamide amidohydrolase</fullName>
    </submittedName>
</protein>
<sequence>MADVRIREEVLQLIAPDTSWLSAGWNGGRIRADAAYNCTVPEGWERTDLDEYIADRRADAGFEKEGPALLTGVEMRHARCGRLAAERDTGETDRGGDSVDVLAVATAGVSNPAVLCPGADADAEQEHTQDSDAGHPEPGTVNVLVHVDHPLAAGALANLIAVVAEAKAATLLRETGFPGTTTDAVIVGATGGMESDEPIRFTGSGTPIGAAVRACVRDALRASLTARYDETSIPETVERAEYGAVTTRSANVFRP</sequence>
<dbReference type="PANTHER" id="PTHR35336">
    <property type="entry name" value="ADENOSYLCOBINAMIDE AMIDOHYDROLASE"/>
    <property type="match status" value="1"/>
</dbReference>
<dbReference type="Proteomes" id="UP000663586">
    <property type="component" value="Chromosome"/>
</dbReference>
<keyword evidence="1" id="KW-0378">Hydrolase</keyword>
<dbReference type="PANTHER" id="PTHR35336:SF5">
    <property type="entry name" value="ADENOSYLCOBINAMIDE AMIDOHYDROLASE"/>
    <property type="match status" value="1"/>
</dbReference>
<dbReference type="GO" id="GO:0016787">
    <property type="term" value="F:hydrolase activity"/>
    <property type="evidence" value="ECO:0007669"/>
    <property type="project" value="UniProtKB-KW"/>
</dbReference>
<dbReference type="KEGG" id="hara:AArcS_2275"/>
<gene>
    <name evidence="1" type="primary">cbiZ</name>
    <name evidence="1" type="ORF">AArcS_2275</name>
</gene>